<dbReference type="UniPathway" id="UPA00241"/>
<keyword evidence="1" id="KW-0067">ATP-binding</keyword>
<dbReference type="GO" id="GO:0016301">
    <property type="term" value="F:kinase activity"/>
    <property type="evidence" value="ECO:0007669"/>
    <property type="project" value="UniProtKB-UniRule"/>
</dbReference>
<comment type="catalytic activity">
    <reaction evidence="1">
        <text>(R)-pantoate + ATP = (R)-4-phosphopantoate + ADP + H(+)</text>
        <dbReference type="Rhea" id="RHEA:28246"/>
        <dbReference type="ChEBI" id="CHEBI:15378"/>
        <dbReference type="ChEBI" id="CHEBI:15980"/>
        <dbReference type="ChEBI" id="CHEBI:30616"/>
        <dbReference type="ChEBI" id="CHEBI:61294"/>
        <dbReference type="ChEBI" id="CHEBI:456216"/>
        <dbReference type="EC" id="2.7.1.169"/>
    </reaction>
</comment>
<evidence type="ECO:0000259" key="2">
    <source>
        <dbReference type="Pfam" id="PF00288"/>
    </source>
</evidence>
<proteinExistence type="inferred from homology"/>
<comment type="pathway">
    <text evidence="1">Cofactor biosynthesis; coenzyme A biosynthesis.</text>
</comment>
<comment type="caution">
    <text evidence="3">The sequence shown here is derived from an EMBL/GenBank/DDBJ whole genome shotgun (WGS) entry which is preliminary data.</text>
</comment>
<dbReference type="InterPro" id="IPR014721">
    <property type="entry name" value="Ribsml_uS5_D2-typ_fold_subgr"/>
</dbReference>
<dbReference type="SUPFAM" id="SSF54211">
    <property type="entry name" value="Ribosomal protein S5 domain 2-like"/>
    <property type="match status" value="1"/>
</dbReference>
<feature type="domain" description="GHMP kinase N-terminal" evidence="2">
    <location>
        <begin position="71"/>
        <end position="152"/>
    </location>
</feature>
<evidence type="ECO:0000313" key="3">
    <source>
        <dbReference type="EMBL" id="KXB07134.1"/>
    </source>
</evidence>
<dbReference type="AlphaFoldDB" id="A0A133VL12"/>
<keyword evidence="1" id="KW-0173">Coenzyme A biosynthesis</keyword>
<reference evidence="3 4" key="1">
    <citation type="journal article" date="2016" name="Sci. Rep.">
        <title>Metabolic traits of an uncultured archaeal lineage -MSBL1- from brine pools of the Red Sea.</title>
        <authorList>
            <person name="Mwirichia R."/>
            <person name="Alam I."/>
            <person name="Rashid M."/>
            <person name="Vinu M."/>
            <person name="Ba-Alawi W."/>
            <person name="Anthony Kamau A."/>
            <person name="Kamanda Ngugi D."/>
            <person name="Goker M."/>
            <person name="Klenk H.P."/>
            <person name="Bajic V."/>
            <person name="Stingl U."/>
        </authorList>
    </citation>
    <scope>NUCLEOTIDE SEQUENCE [LARGE SCALE GENOMIC DNA]</scope>
    <source>
        <strain evidence="3">SCGC-AAA382A20</strain>
    </source>
</reference>
<keyword evidence="1" id="KW-0418">Kinase</keyword>
<dbReference type="PIRSF" id="PIRSF016896">
    <property type="entry name" value="GHMP_arc_MJ0969"/>
    <property type="match status" value="1"/>
</dbReference>
<evidence type="ECO:0000313" key="4">
    <source>
        <dbReference type="Proteomes" id="UP000070263"/>
    </source>
</evidence>
<dbReference type="InterPro" id="IPR006204">
    <property type="entry name" value="GHMP_kinase_N_dom"/>
</dbReference>
<dbReference type="PANTHER" id="PTHR42282">
    <property type="entry name" value="PANTOATE KINASE-RELATED"/>
    <property type="match status" value="1"/>
</dbReference>
<keyword evidence="4" id="KW-1185">Reference proteome</keyword>
<dbReference type="Gene3D" id="3.30.230.10">
    <property type="match status" value="1"/>
</dbReference>
<organism evidence="3 4">
    <name type="scientific">candidate division MSBL1 archaeon SCGC-AAA382A20</name>
    <dbReference type="NCBI Taxonomy" id="1698280"/>
    <lineage>
        <taxon>Archaea</taxon>
        <taxon>Methanobacteriati</taxon>
        <taxon>Methanobacteriota</taxon>
        <taxon>candidate division MSBL1</taxon>
    </lineage>
</organism>
<dbReference type="EC" id="2.7.1.169" evidence="1"/>
<evidence type="ECO:0000256" key="1">
    <source>
        <dbReference type="HAMAP-Rule" id="MF_02223"/>
    </source>
</evidence>
<dbReference type="EMBL" id="LHYE01000015">
    <property type="protein sequence ID" value="KXB07134.1"/>
    <property type="molecule type" value="Genomic_DNA"/>
</dbReference>
<dbReference type="GO" id="GO:0015937">
    <property type="term" value="P:coenzyme A biosynthetic process"/>
    <property type="evidence" value="ECO:0007669"/>
    <property type="project" value="UniProtKB-UniRule"/>
</dbReference>
<gene>
    <name evidence="3" type="ORF">AKJ51_01930</name>
</gene>
<name>A0A133VL12_9EURY</name>
<protein>
    <recommendedName>
        <fullName evidence="1">Pantoate kinase</fullName>
        <shortName evidence="1">PoK</shortName>
        <ecNumber evidence="1">2.7.1.169</ecNumber>
    </recommendedName>
</protein>
<dbReference type="Pfam" id="PF00288">
    <property type="entry name" value="GHMP_kinases_N"/>
    <property type="match status" value="1"/>
</dbReference>
<comment type="similarity">
    <text evidence="1">Belongs to the GHMP kinase family. PoK subfamily.</text>
</comment>
<dbReference type="HAMAP" id="MF_02223">
    <property type="entry name" value="Pantoate_kinase"/>
    <property type="match status" value="1"/>
</dbReference>
<dbReference type="Proteomes" id="UP000070263">
    <property type="component" value="Unassembled WGS sequence"/>
</dbReference>
<accession>A0A133VL12</accession>
<keyword evidence="1" id="KW-0547">Nucleotide-binding</keyword>
<comment type="function">
    <text evidence="1">Phosphorylates (R)-pantoate to form (R)-4-phosphopantoate in the CoA biosynthesis pathway.</text>
</comment>
<sequence>MERGRSFVPGHITGFFEVNADFSDPLRKGSRNCGPCIDAGVLTEVEFEEASDTELKIFINGERRTARTSEAAVRGFLKRFGITGVFKVRHSVQAPVGAGYGMSGSGALGSVLALSDALNLNLEKEKALIESHKAEIKSQSGLGDVGPEMVGGLVLGLEPGAPPYGKWEKISVPEDLGVICGTFGSLSTSNLLSDSDFKSEIKRLGKGALDEFLKEKSIYNLMKVSKKFSLNLNIFKRDFEEVMENISSNSPFGASAVLLGKAIFAPCPRSKIKDLKEVFLDYFKPKDVMITSIDFRGARTLK</sequence>
<dbReference type="InterPro" id="IPR020568">
    <property type="entry name" value="Ribosomal_Su5_D2-typ_SF"/>
</dbReference>
<dbReference type="InterPro" id="IPR012043">
    <property type="entry name" value="PoK"/>
</dbReference>
<dbReference type="GO" id="GO:0005524">
    <property type="term" value="F:ATP binding"/>
    <property type="evidence" value="ECO:0007669"/>
    <property type="project" value="UniProtKB-KW"/>
</dbReference>
<dbReference type="PANTHER" id="PTHR42282:SF1">
    <property type="entry name" value="PANTOATE KINASE"/>
    <property type="match status" value="1"/>
</dbReference>
<dbReference type="PATRIC" id="fig|1698280.3.peg.227"/>
<keyword evidence="1" id="KW-0808">Transferase</keyword>